<dbReference type="Pfam" id="PF13424">
    <property type="entry name" value="TPR_12"/>
    <property type="match status" value="2"/>
</dbReference>
<gene>
    <name evidence="2" type="ORF">ATL45_2950</name>
    <name evidence="3" type="ORF">SAMN05421805_103566</name>
</gene>
<evidence type="ECO:0000313" key="4">
    <source>
        <dbReference type="Proteomes" id="UP000199398"/>
    </source>
</evidence>
<dbReference type="EMBL" id="FOUP01000003">
    <property type="protein sequence ID" value="SFN28688.1"/>
    <property type="molecule type" value="Genomic_DNA"/>
</dbReference>
<dbReference type="RefSeq" id="WP_093151351.1">
    <property type="nucleotide sequence ID" value="NZ_FOUP01000003.1"/>
</dbReference>
<reference evidence="3 4" key="1">
    <citation type="submission" date="2016-10" db="EMBL/GenBank/DDBJ databases">
        <authorList>
            <person name="de Groot N.N."/>
        </authorList>
    </citation>
    <scope>NUCLEOTIDE SEQUENCE [LARGE SCALE GENOMIC DNA]</scope>
    <source>
        <strain evidence="3 4">CPCC 201259</strain>
    </source>
</reference>
<protein>
    <submittedName>
        <fullName evidence="2">Tetratricopeptide repeat protein</fullName>
    </submittedName>
    <submittedName>
        <fullName evidence="3">Tetratricopeptide repeat-containing protein</fullName>
    </submittedName>
</protein>
<dbReference type="Gene3D" id="1.25.40.10">
    <property type="entry name" value="Tetratricopeptide repeat domain"/>
    <property type="match status" value="2"/>
</dbReference>
<dbReference type="Gene3D" id="3.40.50.300">
    <property type="entry name" value="P-loop containing nucleotide triphosphate hydrolases"/>
    <property type="match status" value="1"/>
</dbReference>
<dbReference type="InterPro" id="IPR011990">
    <property type="entry name" value="TPR-like_helical_dom_sf"/>
</dbReference>
<evidence type="ECO:0000313" key="5">
    <source>
        <dbReference type="Proteomes" id="UP000270697"/>
    </source>
</evidence>
<dbReference type="Pfam" id="PF13401">
    <property type="entry name" value="AAA_22"/>
    <property type="match status" value="1"/>
</dbReference>
<dbReference type="PANTHER" id="PTHR46082">
    <property type="entry name" value="ATP/GTP-BINDING PROTEIN-RELATED"/>
    <property type="match status" value="1"/>
</dbReference>
<name>A0A1I4XS50_9PSEU</name>
<evidence type="ECO:0000313" key="3">
    <source>
        <dbReference type="EMBL" id="SFN28688.1"/>
    </source>
</evidence>
<dbReference type="STRING" id="455193.SAMN05421805_103566"/>
<dbReference type="GO" id="GO:0016887">
    <property type="term" value="F:ATP hydrolysis activity"/>
    <property type="evidence" value="ECO:0007669"/>
    <property type="project" value="InterPro"/>
</dbReference>
<evidence type="ECO:0000313" key="2">
    <source>
        <dbReference type="EMBL" id="RKT84626.1"/>
    </source>
</evidence>
<dbReference type="SUPFAM" id="SSF52540">
    <property type="entry name" value="P-loop containing nucleoside triphosphate hydrolases"/>
    <property type="match status" value="1"/>
</dbReference>
<evidence type="ECO:0000259" key="1">
    <source>
        <dbReference type="Pfam" id="PF13401"/>
    </source>
</evidence>
<feature type="domain" description="ORC1/DEAH AAA+ ATPase" evidence="1">
    <location>
        <begin position="67"/>
        <end position="159"/>
    </location>
</feature>
<accession>A0A1I4XS50</accession>
<reference evidence="2 5" key="2">
    <citation type="submission" date="2018-10" db="EMBL/GenBank/DDBJ databases">
        <title>Sequencing the genomes of 1000 actinobacteria strains.</title>
        <authorList>
            <person name="Klenk H.-P."/>
        </authorList>
    </citation>
    <scope>NUCLEOTIDE SEQUENCE [LARGE SCALE GENOMIC DNA]</scope>
    <source>
        <strain evidence="2 5">DSM 45119</strain>
    </source>
</reference>
<dbReference type="InterPro" id="IPR053137">
    <property type="entry name" value="NLR-like"/>
</dbReference>
<dbReference type="OrthoDB" id="127785at2"/>
<dbReference type="EMBL" id="RBXX01000002">
    <property type="protein sequence ID" value="RKT84626.1"/>
    <property type="molecule type" value="Genomic_DNA"/>
</dbReference>
<dbReference type="PANTHER" id="PTHR46082:SF6">
    <property type="entry name" value="AAA+ ATPASE DOMAIN-CONTAINING PROTEIN-RELATED"/>
    <property type="match status" value="1"/>
</dbReference>
<proteinExistence type="predicted"/>
<keyword evidence="5" id="KW-1185">Reference proteome</keyword>
<dbReference type="Proteomes" id="UP000199398">
    <property type="component" value="Unassembled WGS sequence"/>
</dbReference>
<sequence length="733" mass="78325">MPEPVHNALSGNIGTAVQVGHLHGDVNFNVFPSTGPGLGSLAPPALTHDVRGRGELVSAVVEELRAGQSCVVHGAGGYGKTTVAQQVAAELGAETWWVDASSERSLHDGLREVALRAGANPQEVHEAWEGRGHAPDLLWRQLARVESRWLLVLDNADDVRVLGAGRPIAERTGWLRTSTGSVLITSRDGNPQSWGGLARLHEIETLSVADGAQMLLDRAPDAGSSGSAGELAQRLAGLPLALHLAGQYLAVVATMPQVPGLDLPVDFDSYRTALDDRWPEVTELPDAPHPLAERETLHRTWELSLDLLAERGYPSARPLLRLLSHFADAPIPLEVLRTDILAKAPVFAGITAVHLAALIKALTDVGLLHSPENPVPVLRLHPVVRETNRYLGEPQEIGNNMAHSVALAGVMAASMEVTDPATWPRWRVLLPHCAATLDVPDGVREAVPGLIALTCERATRFCATAGLVLQGIDLARAALSRLAETRAEVREPLLGIRNDLASMLLDRADLDAAEAEFRVVLEAAPDVFGANDARTLGVRHNMAGLLQARGELERAESEFRAVVELMTGSLGAKHSSTLAARHSLAGALLARGRLAAAEAEYRAVLDLRQQVLGAGHMHTMTTRSELAGVLRASGELEAAEAELAELLDWAAETLGDDHSRVLITRSNLAAVLAERGDLKRAESELRTVLAVAHEVWGADHPHVLAVCGQLENVLRGQGKRALPDQAAIAPETR</sequence>
<organism evidence="3 4">
    <name type="scientific">Saccharopolyspora antimicrobica</name>
    <dbReference type="NCBI Taxonomy" id="455193"/>
    <lineage>
        <taxon>Bacteria</taxon>
        <taxon>Bacillati</taxon>
        <taxon>Actinomycetota</taxon>
        <taxon>Actinomycetes</taxon>
        <taxon>Pseudonocardiales</taxon>
        <taxon>Pseudonocardiaceae</taxon>
        <taxon>Saccharopolyspora</taxon>
    </lineage>
</organism>
<dbReference type="SUPFAM" id="SSF48452">
    <property type="entry name" value="TPR-like"/>
    <property type="match status" value="2"/>
</dbReference>
<dbReference type="AlphaFoldDB" id="A0A1I4XS50"/>
<dbReference type="Proteomes" id="UP000270697">
    <property type="component" value="Unassembled WGS sequence"/>
</dbReference>
<dbReference type="InterPro" id="IPR027417">
    <property type="entry name" value="P-loop_NTPase"/>
</dbReference>
<dbReference type="PRINTS" id="PR00364">
    <property type="entry name" value="DISEASERSIST"/>
</dbReference>
<dbReference type="InterPro" id="IPR049945">
    <property type="entry name" value="AAA_22"/>
</dbReference>